<evidence type="ECO:0000313" key="2">
    <source>
        <dbReference type="Proteomes" id="UP000597038"/>
    </source>
</evidence>
<protein>
    <submittedName>
        <fullName evidence="1">Ribosome biogenesis GTPase YlqF</fullName>
    </submittedName>
</protein>
<gene>
    <name evidence="1" type="ORF">I9026_13225</name>
</gene>
<organism evidence="1 2">
    <name type="scientific">Staphylococcus felis</name>
    <dbReference type="NCBI Taxonomy" id="46127"/>
    <lineage>
        <taxon>Bacteria</taxon>
        <taxon>Bacillati</taxon>
        <taxon>Bacillota</taxon>
        <taxon>Bacilli</taxon>
        <taxon>Bacillales</taxon>
        <taxon>Staphylococcaceae</taxon>
        <taxon>Staphylococcus</taxon>
    </lineage>
</organism>
<dbReference type="EMBL" id="JAEDAQ010000312">
    <property type="protein sequence ID" value="MBH9582265.1"/>
    <property type="molecule type" value="Genomic_DNA"/>
</dbReference>
<evidence type="ECO:0000313" key="1">
    <source>
        <dbReference type="EMBL" id="MBH9582265.1"/>
    </source>
</evidence>
<sequence length="75" mass="8608">IKIYLSNLKEMQLWFSFFIEKWSVSVAVDANHGIGLKQVESAAIEATREKFYRLKAKRLKQRAIRAMIVGIPNVG</sequence>
<accession>A0ABS0QSK7</accession>
<name>A0ABS0QSK7_9STAP</name>
<dbReference type="Gene3D" id="3.40.50.300">
    <property type="entry name" value="P-loop containing nucleotide triphosphate hydrolases"/>
    <property type="match status" value="1"/>
</dbReference>
<comment type="caution">
    <text evidence="1">The sequence shown here is derived from an EMBL/GenBank/DDBJ whole genome shotgun (WGS) entry which is preliminary data.</text>
</comment>
<reference evidence="1 2" key="1">
    <citation type="submission" date="2020-12" db="EMBL/GenBank/DDBJ databases">
        <title>Genomic analysis of Staphylococcus felis from a cat with skin infection.</title>
        <authorList>
            <person name="Aslantas O."/>
            <person name="Keskin O."/>
            <person name="Buyukaltay K."/>
            <person name="Gullu Yucetepe A."/>
        </authorList>
    </citation>
    <scope>NUCLEOTIDE SEQUENCE [LARGE SCALE GENOMIC DNA]</scope>
    <source>
        <strain evidence="1 2">HARRANVET</strain>
    </source>
</reference>
<dbReference type="SUPFAM" id="SSF52540">
    <property type="entry name" value="P-loop containing nucleoside triphosphate hydrolases"/>
    <property type="match status" value="1"/>
</dbReference>
<keyword evidence="2" id="KW-1185">Reference proteome</keyword>
<feature type="non-terminal residue" evidence="1">
    <location>
        <position position="75"/>
    </location>
</feature>
<dbReference type="InterPro" id="IPR027417">
    <property type="entry name" value="P-loop_NTPase"/>
</dbReference>
<dbReference type="Proteomes" id="UP000597038">
    <property type="component" value="Unassembled WGS sequence"/>
</dbReference>
<feature type="non-terminal residue" evidence="1">
    <location>
        <position position="1"/>
    </location>
</feature>
<proteinExistence type="predicted"/>